<name>A0A5J4Q0Y8_9ZZZZ</name>
<reference evidence="1" key="1">
    <citation type="submission" date="2019-03" db="EMBL/GenBank/DDBJ databases">
        <title>Single cell metagenomics reveals metabolic interactions within the superorganism composed of flagellate Streblomastix strix and complex community of Bacteroidetes bacteria on its surface.</title>
        <authorList>
            <person name="Treitli S.C."/>
            <person name="Kolisko M."/>
            <person name="Husnik F."/>
            <person name="Keeling P."/>
            <person name="Hampl V."/>
        </authorList>
    </citation>
    <scope>NUCLEOTIDE SEQUENCE</scope>
    <source>
        <strain evidence="1">STM</strain>
    </source>
</reference>
<evidence type="ECO:0000313" key="1">
    <source>
        <dbReference type="EMBL" id="KAA6314524.1"/>
    </source>
</evidence>
<comment type="caution">
    <text evidence="1">The sequence shown here is derived from an EMBL/GenBank/DDBJ whole genome shotgun (WGS) entry which is preliminary data.</text>
</comment>
<gene>
    <name evidence="1" type="ORF">EZS27_034867</name>
</gene>
<accession>A0A5J4Q0Y8</accession>
<sequence>MRKILISLVIATVSIFSVQAQCDCGPLERVGISLNAG</sequence>
<dbReference type="EMBL" id="SNRY01005610">
    <property type="protein sequence ID" value="KAA6314524.1"/>
    <property type="molecule type" value="Genomic_DNA"/>
</dbReference>
<organism evidence="1">
    <name type="scientific">termite gut metagenome</name>
    <dbReference type="NCBI Taxonomy" id="433724"/>
    <lineage>
        <taxon>unclassified sequences</taxon>
        <taxon>metagenomes</taxon>
        <taxon>organismal metagenomes</taxon>
    </lineage>
</organism>
<proteinExistence type="predicted"/>
<protein>
    <submittedName>
        <fullName evidence="1">Uncharacterized protein</fullName>
    </submittedName>
</protein>
<dbReference type="AlphaFoldDB" id="A0A5J4Q0Y8"/>
<feature type="non-terminal residue" evidence="1">
    <location>
        <position position="37"/>
    </location>
</feature>